<feature type="coiled-coil region" evidence="1">
    <location>
        <begin position="176"/>
        <end position="210"/>
    </location>
</feature>
<dbReference type="EMBL" id="JACASE010000006">
    <property type="protein sequence ID" value="KAF6455304.1"/>
    <property type="molecule type" value="Genomic_DNA"/>
</dbReference>
<feature type="region of interest" description="Disordered" evidence="2">
    <location>
        <begin position="24"/>
        <end position="54"/>
    </location>
</feature>
<evidence type="ECO:0000313" key="3">
    <source>
        <dbReference type="EMBL" id="KAF6455304.1"/>
    </source>
</evidence>
<dbReference type="OrthoDB" id="9784718at2759"/>
<dbReference type="AlphaFoldDB" id="A0A7J8G5B3"/>
<name>A0A7J8G5B3_ROUAE</name>
<sequence>MWNTLTVDCLSPTESQVPGLIRIKGGNGNDPKTEQAGALRPLRDTGPSGLKEKKANSRLKQIEKEYTQKLAKSSQIIVELQTTISSLKEENSRQQLAADRRLQDVTQKFEDEKKQLIRDNDRAIKALQEELESRSNQVRCAEKKLQHKELESQEQITYIRQEYETKFKGLMPASLRQELEDTISSLKSQVNFLQKRASVLQEELTTYQSRR</sequence>
<accession>A0A7J8G5B3</accession>
<evidence type="ECO:0000313" key="4">
    <source>
        <dbReference type="Proteomes" id="UP000593571"/>
    </source>
</evidence>
<proteinExistence type="predicted"/>
<dbReference type="PANTHER" id="PTHR18871">
    <property type="entry name" value="CENTROSOMAL PROTEIN OF 112 KDA"/>
    <property type="match status" value="1"/>
</dbReference>
<evidence type="ECO:0000256" key="2">
    <source>
        <dbReference type="SAM" id="MobiDB-lite"/>
    </source>
</evidence>
<dbReference type="PANTHER" id="PTHR18871:SF2">
    <property type="entry name" value="CENTROSOMAL PROTEIN OF 112 KDA"/>
    <property type="match status" value="1"/>
</dbReference>
<protein>
    <submittedName>
        <fullName evidence="3">Centrosomal protein 112</fullName>
    </submittedName>
</protein>
<dbReference type="Proteomes" id="UP000593571">
    <property type="component" value="Unassembled WGS sequence"/>
</dbReference>
<reference evidence="3 4" key="1">
    <citation type="journal article" date="2020" name="Nature">
        <title>Six reference-quality genomes reveal evolution of bat adaptations.</title>
        <authorList>
            <person name="Jebb D."/>
            <person name="Huang Z."/>
            <person name="Pippel M."/>
            <person name="Hughes G.M."/>
            <person name="Lavrichenko K."/>
            <person name="Devanna P."/>
            <person name="Winkler S."/>
            <person name="Jermiin L.S."/>
            <person name="Skirmuntt E.C."/>
            <person name="Katzourakis A."/>
            <person name="Burkitt-Gray L."/>
            <person name="Ray D.A."/>
            <person name="Sullivan K.A.M."/>
            <person name="Roscito J.G."/>
            <person name="Kirilenko B.M."/>
            <person name="Davalos L.M."/>
            <person name="Corthals A.P."/>
            <person name="Power M.L."/>
            <person name="Jones G."/>
            <person name="Ransome R.D."/>
            <person name="Dechmann D.K.N."/>
            <person name="Locatelli A.G."/>
            <person name="Puechmaille S.J."/>
            <person name="Fedrigo O."/>
            <person name="Jarvis E.D."/>
            <person name="Hiller M."/>
            <person name="Vernes S.C."/>
            <person name="Myers E.W."/>
            <person name="Teeling E.C."/>
        </authorList>
    </citation>
    <scope>NUCLEOTIDE SEQUENCE [LARGE SCALE GENOMIC DNA]</scope>
    <source>
        <strain evidence="3">MRouAeg1</strain>
        <tissue evidence="3">Muscle</tissue>
    </source>
</reference>
<gene>
    <name evidence="3" type="ORF">HJG63_002679</name>
</gene>
<keyword evidence="4" id="KW-1185">Reference proteome</keyword>
<comment type="caution">
    <text evidence="3">The sequence shown here is derived from an EMBL/GenBank/DDBJ whole genome shotgun (WGS) entry which is preliminary data.</text>
</comment>
<evidence type="ECO:0000256" key="1">
    <source>
        <dbReference type="SAM" id="Coils"/>
    </source>
</evidence>
<keyword evidence="1" id="KW-0175">Coiled coil</keyword>
<dbReference type="InterPro" id="IPR055310">
    <property type="entry name" value="CEP112"/>
</dbReference>
<organism evidence="3 4">
    <name type="scientific">Rousettus aegyptiacus</name>
    <name type="common">Egyptian fruit bat</name>
    <name type="synonym">Pteropus aegyptiacus</name>
    <dbReference type="NCBI Taxonomy" id="9407"/>
    <lineage>
        <taxon>Eukaryota</taxon>
        <taxon>Metazoa</taxon>
        <taxon>Chordata</taxon>
        <taxon>Craniata</taxon>
        <taxon>Vertebrata</taxon>
        <taxon>Euteleostomi</taxon>
        <taxon>Mammalia</taxon>
        <taxon>Eutheria</taxon>
        <taxon>Laurasiatheria</taxon>
        <taxon>Chiroptera</taxon>
        <taxon>Yinpterochiroptera</taxon>
        <taxon>Pteropodoidea</taxon>
        <taxon>Pteropodidae</taxon>
        <taxon>Rousettinae</taxon>
        <taxon>Rousettus</taxon>
    </lineage>
</organism>